<dbReference type="InterPro" id="IPR036084">
    <property type="entry name" value="Ser_inhib-like_sf"/>
</dbReference>
<feature type="signal peptide" evidence="2">
    <location>
        <begin position="1"/>
        <end position="23"/>
    </location>
</feature>
<keyword evidence="1" id="KW-0722">Serine protease inhibitor</keyword>
<evidence type="ECO:0000256" key="1">
    <source>
        <dbReference type="ARBA" id="ARBA00022900"/>
    </source>
</evidence>
<dbReference type="CDD" id="cd19941">
    <property type="entry name" value="TIL"/>
    <property type="match status" value="1"/>
</dbReference>
<name>A0A1I7YEZ1_9BILA</name>
<dbReference type="Proteomes" id="UP000095287">
    <property type="component" value="Unplaced"/>
</dbReference>
<organism evidence="4 5">
    <name type="scientific">Steinernema glaseri</name>
    <dbReference type="NCBI Taxonomy" id="37863"/>
    <lineage>
        <taxon>Eukaryota</taxon>
        <taxon>Metazoa</taxon>
        <taxon>Ecdysozoa</taxon>
        <taxon>Nematoda</taxon>
        <taxon>Chromadorea</taxon>
        <taxon>Rhabditida</taxon>
        <taxon>Tylenchina</taxon>
        <taxon>Panagrolaimomorpha</taxon>
        <taxon>Strongyloidoidea</taxon>
        <taxon>Steinernematidae</taxon>
        <taxon>Steinernema</taxon>
    </lineage>
</organism>
<proteinExistence type="predicted"/>
<evidence type="ECO:0000256" key="2">
    <source>
        <dbReference type="SAM" id="SignalP"/>
    </source>
</evidence>
<dbReference type="Gene3D" id="2.10.25.10">
    <property type="entry name" value="Laminin"/>
    <property type="match status" value="1"/>
</dbReference>
<accession>A0A1I7YEZ1</accession>
<dbReference type="Pfam" id="PF01826">
    <property type="entry name" value="TIL"/>
    <property type="match status" value="1"/>
</dbReference>
<feature type="domain" description="TIL" evidence="3">
    <location>
        <begin position="27"/>
        <end position="76"/>
    </location>
</feature>
<sequence length="121" mass="12806">MSSKTLSSVLLLTALCYLAAVNAQSQCAPNEWWNICGVCEGTCERLQPGCSFDCNGPPGCQCLPGYVRGADGQCTSNCRAEANPCLHTKCSADHICLVNPHNTPRPNTAVCVPSGCVKKPF</sequence>
<keyword evidence="1" id="KW-0646">Protease inhibitor</keyword>
<evidence type="ECO:0000313" key="5">
    <source>
        <dbReference type="WBParaSite" id="L893_g15685.t1"/>
    </source>
</evidence>
<dbReference type="InterPro" id="IPR002919">
    <property type="entry name" value="TIL_dom"/>
</dbReference>
<feature type="chain" id="PRO_5009312053" evidence="2">
    <location>
        <begin position="24"/>
        <end position="121"/>
    </location>
</feature>
<keyword evidence="2" id="KW-0732">Signal</keyword>
<keyword evidence="4" id="KW-1185">Reference proteome</keyword>
<reference evidence="5" key="1">
    <citation type="submission" date="2016-11" db="UniProtKB">
        <authorList>
            <consortium name="WormBaseParasite"/>
        </authorList>
    </citation>
    <scope>IDENTIFICATION</scope>
</reference>
<evidence type="ECO:0000259" key="3">
    <source>
        <dbReference type="Pfam" id="PF01826"/>
    </source>
</evidence>
<dbReference type="GO" id="GO:0004867">
    <property type="term" value="F:serine-type endopeptidase inhibitor activity"/>
    <property type="evidence" value="ECO:0007669"/>
    <property type="project" value="UniProtKB-KW"/>
</dbReference>
<protein>
    <submittedName>
        <fullName evidence="5">TIL domain-containing protein</fullName>
    </submittedName>
</protein>
<dbReference type="AlphaFoldDB" id="A0A1I7YEZ1"/>
<evidence type="ECO:0000313" key="4">
    <source>
        <dbReference type="Proteomes" id="UP000095287"/>
    </source>
</evidence>
<dbReference type="SUPFAM" id="SSF57567">
    <property type="entry name" value="Serine protease inhibitors"/>
    <property type="match status" value="1"/>
</dbReference>
<dbReference type="WBParaSite" id="L893_g15685.t1">
    <property type="protein sequence ID" value="L893_g15685.t1"/>
    <property type="gene ID" value="L893_g15685"/>
</dbReference>